<evidence type="ECO:0000313" key="3">
    <source>
        <dbReference type="EMBL" id="CAE1301013.1"/>
    </source>
</evidence>
<keyword evidence="4" id="KW-1185">Reference proteome</keyword>
<reference evidence="3" key="1">
    <citation type="submission" date="2021-01" db="EMBL/GenBank/DDBJ databases">
        <authorList>
            <person name="Li R."/>
            <person name="Bekaert M."/>
        </authorList>
    </citation>
    <scope>NUCLEOTIDE SEQUENCE</scope>
    <source>
        <strain evidence="3">Farmed</strain>
    </source>
</reference>
<dbReference type="AlphaFoldDB" id="A0A812DHD3"/>
<dbReference type="InterPro" id="IPR032675">
    <property type="entry name" value="LRR_dom_sf"/>
</dbReference>
<evidence type="ECO:0000313" key="4">
    <source>
        <dbReference type="Proteomes" id="UP000597762"/>
    </source>
</evidence>
<dbReference type="SUPFAM" id="SSF52058">
    <property type="entry name" value="L domain-like"/>
    <property type="match status" value="1"/>
</dbReference>
<dbReference type="Gene3D" id="3.80.10.10">
    <property type="entry name" value="Ribonuclease Inhibitor"/>
    <property type="match status" value="1"/>
</dbReference>
<name>A0A812DHD3_ACAPH</name>
<gene>
    <name evidence="3" type="ORF">SPHA_54159</name>
</gene>
<dbReference type="PROSITE" id="PS51450">
    <property type="entry name" value="LRR"/>
    <property type="match status" value="1"/>
</dbReference>
<dbReference type="Proteomes" id="UP000597762">
    <property type="component" value="Unassembled WGS sequence"/>
</dbReference>
<dbReference type="InterPro" id="IPR003591">
    <property type="entry name" value="Leu-rich_rpt_typical-subtyp"/>
</dbReference>
<keyword evidence="2" id="KW-0677">Repeat</keyword>
<dbReference type="PANTHER" id="PTHR24366:SF96">
    <property type="entry name" value="LEUCINE RICH REPEAT CONTAINING 53"/>
    <property type="match status" value="1"/>
</dbReference>
<accession>A0A812DHD3</accession>
<proteinExistence type="predicted"/>
<evidence type="ECO:0000256" key="2">
    <source>
        <dbReference type="ARBA" id="ARBA00022737"/>
    </source>
</evidence>
<dbReference type="Pfam" id="PF13855">
    <property type="entry name" value="LRR_8"/>
    <property type="match status" value="1"/>
</dbReference>
<dbReference type="EMBL" id="CAHIKZ030003496">
    <property type="protein sequence ID" value="CAE1301013.1"/>
    <property type="molecule type" value="Genomic_DNA"/>
</dbReference>
<protein>
    <submittedName>
        <fullName evidence="3">Uncharacterized protein</fullName>
    </submittedName>
</protein>
<dbReference type="OrthoDB" id="6162395at2759"/>
<evidence type="ECO:0000256" key="1">
    <source>
        <dbReference type="ARBA" id="ARBA00022614"/>
    </source>
</evidence>
<organism evidence="3 4">
    <name type="scientific">Acanthosepion pharaonis</name>
    <name type="common">Pharaoh cuttlefish</name>
    <name type="synonym">Sepia pharaonis</name>
    <dbReference type="NCBI Taxonomy" id="158019"/>
    <lineage>
        <taxon>Eukaryota</taxon>
        <taxon>Metazoa</taxon>
        <taxon>Spiralia</taxon>
        <taxon>Lophotrochozoa</taxon>
        <taxon>Mollusca</taxon>
        <taxon>Cephalopoda</taxon>
        <taxon>Coleoidea</taxon>
        <taxon>Decapodiformes</taxon>
        <taxon>Sepiida</taxon>
        <taxon>Sepiina</taxon>
        <taxon>Sepiidae</taxon>
        <taxon>Acanthosepion</taxon>
    </lineage>
</organism>
<keyword evidence="1" id="KW-0433">Leucine-rich repeat</keyword>
<sequence length="180" mass="20032">MNFNQICRITIGTFHAGLSIQQLFLNNNKVKLLETHCLDNLTSLEWLKLNKNKLSHLPKPLFEKLSQLKHLEMSRNKLSIIEGLSFLGLDNLQNLLPVPPPSLKARLPAPYSLKARLNSLKAQLPFSSLKARLRVPPFPKGAVACPPFPKRRGCVSPPSLKARLRVPPFPKGAVACPPLP</sequence>
<dbReference type="SMART" id="SM00369">
    <property type="entry name" value="LRR_TYP"/>
    <property type="match status" value="2"/>
</dbReference>
<comment type="caution">
    <text evidence="3">The sequence shown here is derived from an EMBL/GenBank/DDBJ whole genome shotgun (WGS) entry which is preliminary data.</text>
</comment>
<dbReference type="PANTHER" id="PTHR24366">
    <property type="entry name" value="IG(IMMUNOGLOBULIN) AND LRR(LEUCINE RICH REPEAT) DOMAINS"/>
    <property type="match status" value="1"/>
</dbReference>
<dbReference type="InterPro" id="IPR001611">
    <property type="entry name" value="Leu-rich_rpt"/>
</dbReference>